<dbReference type="OrthoDB" id="6503643at2759"/>
<comment type="caution">
    <text evidence="3">The sequence shown here is derived from an EMBL/GenBank/DDBJ whole genome shotgun (WGS) entry which is preliminary data.</text>
</comment>
<accession>A0A8X6M695</accession>
<dbReference type="Proteomes" id="UP000887013">
    <property type="component" value="Unassembled WGS sequence"/>
</dbReference>
<dbReference type="InterPro" id="IPR000477">
    <property type="entry name" value="RT_dom"/>
</dbReference>
<dbReference type="EMBL" id="BMAW01041544">
    <property type="protein sequence ID" value="GFS29267.1"/>
    <property type="molecule type" value="Genomic_DNA"/>
</dbReference>
<feature type="region of interest" description="Disordered" evidence="1">
    <location>
        <begin position="122"/>
        <end position="154"/>
    </location>
</feature>
<gene>
    <name evidence="3" type="ORF">NPIL_123381</name>
</gene>
<organism evidence="3 4">
    <name type="scientific">Nephila pilipes</name>
    <name type="common">Giant wood spider</name>
    <name type="synonym">Nephila maculata</name>
    <dbReference type="NCBI Taxonomy" id="299642"/>
    <lineage>
        <taxon>Eukaryota</taxon>
        <taxon>Metazoa</taxon>
        <taxon>Ecdysozoa</taxon>
        <taxon>Arthropoda</taxon>
        <taxon>Chelicerata</taxon>
        <taxon>Arachnida</taxon>
        <taxon>Araneae</taxon>
        <taxon>Araneomorphae</taxon>
        <taxon>Entelegynae</taxon>
        <taxon>Araneoidea</taxon>
        <taxon>Nephilidae</taxon>
        <taxon>Nephila</taxon>
    </lineage>
</organism>
<keyword evidence="4" id="KW-1185">Reference proteome</keyword>
<protein>
    <recommendedName>
        <fullName evidence="2">Reverse transcriptase domain-containing protein</fullName>
    </recommendedName>
</protein>
<dbReference type="Pfam" id="PF00078">
    <property type="entry name" value="RVT_1"/>
    <property type="match status" value="1"/>
</dbReference>
<name>A0A8X6M695_NEPPI</name>
<feature type="domain" description="Reverse transcriptase" evidence="2">
    <location>
        <begin position="4"/>
        <end position="87"/>
    </location>
</feature>
<evidence type="ECO:0000256" key="1">
    <source>
        <dbReference type="SAM" id="MobiDB-lite"/>
    </source>
</evidence>
<sequence>MAWLDLENAFGSEPHQFIFSAIEHSGMPKRLISLISALYTDGTSTIRTSTDWTDPIAMKAGVRQGCSLTAILFNLSLDQLLRTGQEAYKYLGVRVGLNYKQNNNGFFRNIASDVKLVANSPLAEAHHDSGPRSCQSGVPTKELPHPEEECRRAH</sequence>
<dbReference type="AlphaFoldDB" id="A0A8X6M695"/>
<dbReference type="PANTHER" id="PTHR19446">
    <property type="entry name" value="REVERSE TRANSCRIPTASES"/>
    <property type="match status" value="1"/>
</dbReference>
<proteinExistence type="predicted"/>
<evidence type="ECO:0000313" key="4">
    <source>
        <dbReference type="Proteomes" id="UP000887013"/>
    </source>
</evidence>
<feature type="compositionally biased region" description="Basic and acidic residues" evidence="1">
    <location>
        <begin position="142"/>
        <end position="154"/>
    </location>
</feature>
<evidence type="ECO:0000259" key="2">
    <source>
        <dbReference type="Pfam" id="PF00078"/>
    </source>
</evidence>
<reference evidence="3" key="1">
    <citation type="submission" date="2020-08" db="EMBL/GenBank/DDBJ databases">
        <title>Multicomponent nature underlies the extraordinary mechanical properties of spider dragline silk.</title>
        <authorList>
            <person name="Kono N."/>
            <person name="Nakamura H."/>
            <person name="Mori M."/>
            <person name="Yoshida Y."/>
            <person name="Ohtoshi R."/>
            <person name="Malay A.D."/>
            <person name="Moran D.A.P."/>
            <person name="Tomita M."/>
            <person name="Numata K."/>
            <person name="Arakawa K."/>
        </authorList>
    </citation>
    <scope>NUCLEOTIDE SEQUENCE</scope>
</reference>
<evidence type="ECO:0000313" key="3">
    <source>
        <dbReference type="EMBL" id="GFS29267.1"/>
    </source>
</evidence>